<evidence type="ECO:0000313" key="5">
    <source>
        <dbReference type="EMBL" id="CAF4588369.1"/>
    </source>
</evidence>
<dbReference type="Proteomes" id="UP000663825">
    <property type="component" value="Unassembled WGS sequence"/>
</dbReference>
<feature type="region of interest" description="Disordered" evidence="1">
    <location>
        <begin position="213"/>
        <end position="243"/>
    </location>
</feature>
<proteinExistence type="predicted"/>
<protein>
    <submittedName>
        <fullName evidence="5">Uncharacterized protein</fullName>
    </submittedName>
</protein>
<dbReference type="AlphaFoldDB" id="A0A821B708"/>
<dbReference type="EMBL" id="CAJNYD010001034">
    <property type="protein sequence ID" value="CAF3311645.1"/>
    <property type="molecule type" value="Genomic_DNA"/>
</dbReference>
<dbReference type="Proteomes" id="UP000663833">
    <property type="component" value="Unassembled WGS sequence"/>
</dbReference>
<dbReference type="EMBL" id="CAJNXB010003674">
    <property type="protein sequence ID" value="CAF3331591.1"/>
    <property type="molecule type" value="Genomic_DNA"/>
</dbReference>
<evidence type="ECO:0000256" key="1">
    <source>
        <dbReference type="SAM" id="MobiDB-lite"/>
    </source>
</evidence>
<reference evidence="5" key="1">
    <citation type="submission" date="2021-02" db="EMBL/GenBank/DDBJ databases">
        <authorList>
            <person name="Nowell W R."/>
        </authorList>
    </citation>
    <scope>NUCLEOTIDE SEQUENCE</scope>
</reference>
<evidence type="ECO:0000313" key="3">
    <source>
        <dbReference type="EMBL" id="CAF3331591.1"/>
    </source>
</evidence>
<dbReference type="EMBL" id="CAJOBP010028783">
    <property type="protein sequence ID" value="CAF4639199.1"/>
    <property type="molecule type" value="Genomic_DNA"/>
</dbReference>
<dbReference type="EMBL" id="CAJOBO010000931">
    <property type="protein sequence ID" value="CAF4313320.1"/>
    <property type="molecule type" value="Genomic_DNA"/>
</dbReference>
<sequence>MRNIERCDRCCSPCHSCQPLSVALIKPCSRDRCDISVSREDNFASMQNHHDHSIKSCGCDMCSIPDCCERDFASVQNHHGHAKNRRFVQECFSDFRPIAYYNSYRLAPRLMAMAGWAPAPPQLRMAMIPWRPLSLHHGLGDGLFGNCGAIKIQEQRCRPCRCVPRCVHRPAKIVIPLTIRSRPRSCHDLRVDHRDDNRVDVNSHYHINVNCNHTRTASPLPPPPPPPQQPLPLPPRPCTPDTGTCVSMSTIEKPSQRPSTISGEKGGFRIPRIPMGFSGFSWDSGNPRIPWIPGIFIITNGIPEIHI</sequence>
<organism evidence="5 7">
    <name type="scientific">Rotaria socialis</name>
    <dbReference type="NCBI Taxonomy" id="392032"/>
    <lineage>
        <taxon>Eukaryota</taxon>
        <taxon>Metazoa</taxon>
        <taxon>Spiralia</taxon>
        <taxon>Gnathifera</taxon>
        <taxon>Rotifera</taxon>
        <taxon>Eurotatoria</taxon>
        <taxon>Bdelloidea</taxon>
        <taxon>Philodinida</taxon>
        <taxon>Philodinidae</taxon>
        <taxon>Rotaria</taxon>
    </lineage>
</organism>
<accession>A0A821B708</accession>
<evidence type="ECO:0000313" key="4">
    <source>
        <dbReference type="EMBL" id="CAF4313320.1"/>
    </source>
</evidence>
<evidence type="ECO:0000313" key="8">
    <source>
        <dbReference type="Proteomes" id="UP000663873"/>
    </source>
</evidence>
<dbReference type="Proteomes" id="UP000663873">
    <property type="component" value="Unassembled WGS sequence"/>
</dbReference>
<gene>
    <name evidence="4" type="ORF">HFQ381_LOCUS14329</name>
    <name evidence="2" type="ORF">LUA448_LOCUS9040</name>
    <name evidence="5" type="ORF">QYT958_LOCUS10734</name>
    <name evidence="3" type="ORF">TIS948_LOCUS21388</name>
    <name evidence="6" type="ORF">UJA718_LOCUS33025</name>
</gene>
<keyword evidence="8" id="KW-1185">Reference proteome</keyword>
<evidence type="ECO:0000313" key="6">
    <source>
        <dbReference type="EMBL" id="CAF4639199.1"/>
    </source>
</evidence>
<dbReference type="Proteomes" id="UP000663851">
    <property type="component" value="Unassembled WGS sequence"/>
</dbReference>
<evidence type="ECO:0000313" key="7">
    <source>
        <dbReference type="Proteomes" id="UP000663848"/>
    </source>
</evidence>
<evidence type="ECO:0000313" key="2">
    <source>
        <dbReference type="EMBL" id="CAF3311645.1"/>
    </source>
</evidence>
<dbReference type="EMBL" id="CAJOBR010001213">
    <property type="protein sequence ID" value="CAF4588369.1"/>
    <property type="molecule type" value="Genomic_DNA"/>
</dbReference>
<feature type="compositionally biased region" description="Pro residues" evidence="1">
    <location>
        <begin position="219"/>
        <end position="238"/>
    </location>
</feature>
<comment type="caution">
    <text evidence="5">The sequence shown here is derived from an EMBL/GenBank/DDBJ whole genome shotgun (WGS) entry which is preliminary data.</text>
</comment>
<name>A0A821B708_9BILA</name>
<dbReference type="Proteomes" id="UP000663848">
    <property type="component" value="Unassembled WGS sequence"/>
</dbReference>